<proteinExistence type="inferred from homology"/>
<keyword evidence="6" id="KW-0282">Flagellum</keyword>
<dbReference type="Gene3D" id="6.10.10.10">
    <property type="entry name" value="Flagellar export chaperone, C-terminal domain"/>
    <property type="match status" value="1"/>
</dbReference>
<sequence length="654" mass="65253">MTVINTNVGAMRAQNGSRVANQTLQTAMERLSTGKRINSAKDDAAGLAISSRMTSEVKGLAVAIRNANDGISMAQTAESALGEVTNMLQRMRELAVQAANGTNSASDRETLQKELTQLVTEVNGVSATTSFNGIKLLDGSSKNVSLQTGTKAGDTVSFSIGGTSAKDLGLNGYKVDGQLTTGRVGSVSGLATDDVLINGKAAFATAPTGDTATALATAINTNTSNTNVKATAYNTLTGAQPNATTFVAGAITINGQSIGASGSVEELVKNINRDASGVTATLNDNGTIALSNDTGADIVIAGSAPTSAGFTAGSYKGYVALSSVDGSDIKVQAKNEANGYVGGAGTLADVKALGLNETSDGANFASSAVDTTAALATTDDVKINGVAVGKSTDGSALSKAAAINAVSSQTGVQATAKTVVKLSVDLTAASADVSINGATVDLSSAVNLSDVVTAINNAGINGIRATSDDNGALILTSEQGANITVDDANAMVTGVTSFEGEAGTGTLGSGGVTIGGRITLSSSDGAAIRVEGSAASVAKVGLATQGGDETLLAGSLSITTTEGAKNALKAIDKAIDKVSATRGDLGAIQNRLETRVNVLTSSQTNITEARSRIEDTDFSKETTNLAKAQVLSQAATAMLAQANQSGQGVLSLLR</sequence>
<dbReference type="SUPFAM" id="SSF64518">
    <property type="entry name" value="Phase 1 flagellin"/>
    <property type="match status" value="1"/>
</dbReference>
<comment type="subcellular location">
    <subcellularLocation>
        <location evidence="3">Secreted</location>
    </subcellularLocation>
    <subcellularLocation>
        <location evidence="3">Bacterial flagellum</location>
    </subcellularLocation>
</comment>
<evidence type="ECO:0000259" key="5">
    <source>
        <dbReference type="Pfam" id="PF00700"/>
    </source>
</evidence>
<dbReference type="PANTHER" id="PTHR42792">
    <property type="entry name" value="FLAGELLIN"/>
    <property type="match status" value="1"/>
</dbReference>
<organism evidence="6 7">
    <name type="scientific">Edaphosphingomonas laterariae</name>
    <dbReference type="NCBI Taxonomy" id="861865"/>
    <lineage>
        <taxon>Bacteria</taxon>
        <taxon>Pseudomonadati</taxon>
        <taxon>Pseudomonadota</taxon>
        <taxon>Alphaproteobacteria</taxon>
        <taxon>Sphingomonadales</taxon>
        <taxon>Rhizorhabdaceae</taxon>
        <taxon>Edaphosphingomonas</taxon>
    </lineage>
</organism>
<keyword evidence="6" id="KW-0966">Cell projection</keyword>
<dbReference type="PRINTS" id="PR00207">
    <property type="entry name" value="FLAGELLIN"/>
</dbReference>
<evidence type="ECO:0000259" key="4">
    <source>
        <dbReference type="Pfam" id="PF00669"/>
    </source>
</evidence>
<dbReference type="Gene3D" id="3.30.70.2120">
    <property type="match status" value="2"/>
</dbReference>
<evidence type="ECO:0000256" key="3">
    <source>
        <dbReference type="RuleBase" id="RU362073"/>
    </source>
</evidence>
<dbReference type="Pfam" id="PF00669">
    <property type="entry name" value="Flagellin_N"/>
    <property type="match status" value="1"/>
</dbReference>
<keyword evidence="6" id="KW-0969">Cilium</keyword>
<accession>A0A239HTW9</accession>
<dbReference type="InterPro" id="IPR046358">
    <property type="entry name" value="Flagellin_C"/>
</dbReference>
<evidence type="ECO:0000256" key="2">
    <source>
        <dbReference type="ARBA" id="ARBA00023143"/>
    </source>
</evidence>
<comment type="function">
    <text evidence="3">Flagellin is the subunit protein which polymerizes to form the filaments of bacterial flagella.</text>
</comment>
<dbReference type="InterPro" id="IPR001029">
    <property type="entry name" value="Flagellin_N"/>
</dbReference>
<dbReference type="Proteomes" id="UP000198281">
    <property type="component" value="Unassembled WGS sequence"/>
</dbReference>
<dbReference type="PANTHER" id="PTHR42792:SF2">
    <property type="entry name" value="FLAGELLIN"/>
    <property type="match status" value="1"/>
</dbReference>
<feature type="domain" description="Flagellin N-terminal" evidence="4">
    <location>
        <begin position="4"/>
        <end position="141"/>
    </location>
</feature>
<dbReference type="Gene3D" id="1.20.1330.10">
    <property type="entry name" value="f41 fragment of flagellin, N-terminal domain"/>
    <property type="match status" value="2"/>
</dbReference>
<dbReference type="GO" id="GO:0005576">
    <property type="term" value="C:extracellular region"/>
    <property type="evidence" value="ECO:0007669"/>
    <property type="project" value="UniProtKB-SubCell"/>
</dbReference>
<feature type="domain" description="Flagellin C-terminal" evidence="5">
    <location>
        <begin position="568"/>
        <end position="653"/>
    </location>
</feature>
<dbReference type="Pfam" id="PF00700">
    <property type="entry name" value="Flagellin_C"/>
    <property type="match status" value="1"/>
</dbReference>
<dbReference type="EMBL" id="FZOS01000019">
    <property type="protein sequence ID" value="SNS84695.1"/>
    <property type="molecule type" value="Genomic_DNA"/>
</dbReference>
<dbReference type="GO" id="GO:0005198">
    <property type="term" value="F:structural molecule activity"/>
    <property type="evidence" value="ECO:0007669"/>
    <property type="project" value="UniProtKB-UniRule"/>
</dbReference>
<evidence type="ECO:0000313" key="7">
    <source>
        <dbReference type="Proteomes" id="UP000198281"/>
    </source>
</evidence>
<reference evidence="7" key="1">
    <citation type="submission" date="2017-06" db="EMBL/GenBank/DDBJ databases">
        <authorList>
            <person name="Varghese N."/>
            <person name="Submissions S."/>
        </authorList>
    </citation>
    <scope>NUCLEOTIDE SEQUENCE [LARGE SCALE GENOMIC DNA]</scope>
    <source>
        <strain evidence="7">LNB2</strain>
    </source>
</reference>
<dbReference type="InterPro" id="IPR042187">
    <property type="entry name" value="Flagellin_C_sub2"/>
</dbReference>
<keyword evidence="3" id="KW-0964">Secreted</keyword>
<dbReference type="GO" id="GO:0009288">
    <property type="term" value="C:bacterial-type flagellum"/>
    <property type="evidence" value="ECO:0007669"/>
    <property type="project" value="UniProtKB-SubCell"/>
</dbReference>
<dbReference type="AlphaFoldDB" id="A0A239HTW9"/>
<gene>
    <name evidence="6" type="ORF">SAMN06295912_11927</name>
</gene>
<dbReference type="OrthoDB" id="9796789at2"/>
<keyword evidence="7" id="KW-1185">Reference proteome</keyword>
<keyword evidence="2 3" id="KW-0975">Bacterial flagellum</keyword>
<dbReference type="InterPro" id="IPR001492">
    <property type="entry name" value="Flagellin"/>
</dbReference>
<protein>
    <recommendedName>
        <fullName evidence="3">Flagellin</fullName>
    </recommendedName>
</protein>
<evidence type="ECO:0000313" key="6">
    <source>
        <dbReference type="EMBL" id="SNS84695.1"/>
    </source>
</evidence>
<comment type="similarity">
    <text evidence="1 3">Belongs to the bacterial flagellin family.</text>
</comment>
<evidence type="ECO:0000256" key="1">
    <source>
        <dbReference type="ARBA" id="ARBA00005709"/>
    </source>
</evidence>
<name>A0A239HTW9_9SPHN</name>